<dbReference type="AlphaFoldDB" id="A0A833V515"/>
<comment type="catalytic activity">
    <reaction evidence="1">
        <text>Hydrolysis of (1-&gt;3)-beta-D-glucosidic linkages in (1-&gt;3)-beta-D-glucans.</text>
        <dbReference type="EC" id="3.2.1.39"/>
    </reaction>
</comment>
<evidence type="ECO:0000313" key="20">
    <source>
        <dbReference type="EMBL" id="KAF3325451.1"/>
    </source>
</evidence>
<comment type="similarity">
    <text evidence="3 15">Belongs to the glycosyl hydrolase 17 family.</text>
</comment>
<feature type="domain" description="X8" evidence="19">
    <location>
        <begin position="361"/>
        <end position="444"/>
    </location>
</feature>
<sequence length="478" mass="51602">MVTLQVFKLVLILGCFNSIADGLGVNWGTLASHPLPPKTVVQVLKDNGIKKVKLFDADSGPMGGLAGSNLEVMVAIPNNMLGMMTDYATAKKWVNKNVTSYNFNGGVNIKYVAVGNEPFLSSYNGSFLNVTLPALENIQKALNEAGVGSSIKATVPLNAEVYSGDLPSAGQFRTDISDLMTNIVTFLNQSGAPFVVNIYPFLSLYDNAGFPFDYAFFDNSGTTVNDNGIVYTNVFDANFDTLVSALKTVNLGGMEIIVGEVGWPTDGDINAKVAYAQRFYTGLMKKLASNTGTPLRPNQYIEVYLFGLIDEDAKSVAPGNFERHWGILKYDGQPKFNMDLTGQGRSVTLVPAKGVQYQPKTWCLLNPKVQNLTAIGDNIDYACTYADCTSLGYGSTCNGLDSSGNASYAFNAYFQVQSQIDGSCDFQGLATETTQDPSTTGCNFTIQIVLDSFGLQVTVPVQVVLLQVLVSVFLVMVW</sequence>
<evidence type="ECO:0000256" key="6">
    <source>
        <dbReference type="ARBA" id="ARBA00022622"/>
    </source>
</evidence>
<keyword evidence="9" id="KW-0611">Plant defense</keyword>
<comment type="caution">
    <text evidence="20">The sequence shown here is derived from an EMBL/GenBank/DDBJ whole genome shotgun (WGS) entry which is preliminary data.</text>
</comment>
<comment type="subcellular location">
    <subcellularLocation>
        <location evidence="2">Cell membrane</location>
        <topology evidence="2">Lipid-anchor</topology>
        <topology evidence="2">GPI-anchor</topology>
    </subcellularLocation>
</comment>
<keyword evidence="11" id="KW-1015">Disulfide bond</keyword>
<keyword evidence="17" id="KW-1133">Transmembrane helix</keyword>
<evidence type="ECO:0000256" key="18">
    <source>
        <dbReference type="SAM" id="SignalP"/>
    </source>
</evidence>
<dbReference type="Pfam" id="PF07983">
    <property type="entry name" value="X8"/>
    <property type="match status" value="1"/>
</dbReference>
<keyword evidence="5" id="KW-1003">Cell membrane</keyword>
<dbReference type="FunFam" id="1.20.58.1040:FF:000002">
    <property type="entry name" value="Glucan endo-1,3-beta-glucosidase 8"/>
    <property type="match status" value="1"/>
</dbReference>
<evidence type="ECO:0000256" key="8">
    <source>
        <dbReference type="ARBA" id="ARBA00022801"/>
    </source>
</evidence>
<dbReference type="InterPro" id="IPR044965">
    <property type="entry name" value="Glyco_hydro_17_plant"/>
</dbReference>
<keyword evidence="6" id="KW-0336">GPI-anchor</keyword>
<dbReference type="GO" id="GO:0098552">
    <property type="term" value="C:side of membrane"/>
    <property type="evidence" value="ECO:0007669"/>
    <property type="project" value="UniProtKB-KW"/>
</dbReference>
<evidence type="ECO:0000256" key="14">
    <source>
        <dbReference type="ARBA" id="ARBA00023295"/>
    </source>
</evidence>
<name>A0A833V515_9POAL</name>
<dbReference type="GO" id="GO:0005886">
    <property type="term" value="C:plasma membrane"/>
    <property type="evidence" value="ECO:0007669"/>
    <property type="project" value="UniProtKB-SubCell"/>
</dbReference>
<evidence type="ECO:0000256" key="3">
    <source>
        <dbReference type="ARBA" id="ARBA00008773"/>
    </source>
</evidence>
<dbReference type="Gene3D" id="3.20.20.80">
    <property type="entry name" value="Glycosidases"/>
    <property type="match status" value="1"/>
</dbReference>
<evidence type="ECO:0000256" key="1">
    <source>
        <dbReference type="ARBA" id="ARBA00000382"/>
    </source>
</evidence>
<evidence type="ECO:0000256" key="15">
    <source>
        <dbReference type="RuleBase" id="RU004335"/>
    </source>
</evidence>
<feature type="chain" id="PRO_5032644565" description="glucan endo-1,3-beta-D-glucosidase" evidence="18">
    <location>
        <begin position="23"/>
        <end position="478"/>
    </location>
</feature>
<keyword evidence="7 18" id="KW-0732">Signal</keyword>
<reference evidence="20" key="1">
    <citation type="submission" date="2020-01" db="EMBL/GenBank/DDBJ databases">
        <title>Genome sequence of Kobresia littledalei, the first chromosome-level genome in the family Cyperaceae.</title>
        <authorList>
            <person name="Qu G."/>
        </authorList>
    </citation>
    <scope>NUCLEOTIDE SEQUENCE</scope>
    <source>
        <strain evidence="20">C.B.Clarke</strain>
        <tissue evidence="20">Leaf</tissue>
    </source>
</reference>
<keyword evidence="17" id="KW-0812">Transmembrane</keyword>
<dbReference type="Proteomes" id="UP000623129">
    <property type="component" value="Unassembled WGS sequence"/>
</dbReference>
<evidence type="ECO:0000256" key="10">
    <source>
        <dbReference type="ARBA" id="ARBA00023136"/>
    </source>
</evidence>
<keyword evidence="8 16" id="KW-0378">Hydrolase</keyword>
<proteinExistence type="inferred from homology"/>
<evidence type="ECO:0000259" key="19">
    <source>
        <dbReference type="SMART" id="SM00768"/>
    </source>
</evidence>
<feature type="signal peptide" evidence="18">
    <location>
        <begin position="1"/>
        <end position="22"/>
    </location>
</feature>
<dbReference type="SUPFAM" id="SSF51445">
    <property type="entry name" value="(Trans)glycosidases"/>
    <property type="match status" value="1"/>
</dbReference>
<dbReference type="Gene3D" id="1.20.58.1040">
    <property type="match status" value="1"/>
</dbReference>
<evidence type="ECO:0000256" key="13">
    <source>
        <dbReference type="ARBA" id="ARBA00023288"/>
    </source>
</evidence>
<protein>
    <recommendedName>
        <fullName evidence="4">glucan endo-1,3-beta-D-glucosidase</fullName>
        <ecNumber evidence="4">3.2.1.39</ecNumber>
    </recommendedName>
</protein>
<dbReference type="OrthoDB" id="408788at2759"/>
<evidence type="ECO:0000256" key="5">
    <source>
        <dbReference type="ARBA" id="ARBA00022475"/>
    </source>
</evidence>
<evidence type="ECO:0000256" key="11">
    <source>
        <dbReference type="ARBA" id="ARBA00023157"/>
    </source>
</evidence>
<dbReference type="SMART" id="SM00768">
    <property type="entry name" value="X8"/>
    <property type="match status" value="1"/>
</dbReference>
<dbReference type="EMBL" id="SWLB01000020">
    <property type="protein sequence ID" value="KAF3325451.1"/>
    <property type="molecule type" value="Genomic_DNA"/>
</dbReference>
<evidence type="ECO:0000256" key="2">
    <source>
        <dbReference type="ARBA" id="ARBA00004609"/>
    </source>
</evidence>
<keyword evidence="14 16" id="KW-0326">Glycosidase</keyword>
<evidence type="ECO:0000256" key="7">
    <source>
        <dbReference type="ARBA" id="ARBA00022729"/>
    </source>
</evidence>
<feature type="transmembrane region" description="Helical" evidence="17">
    <location>
        <begin position="453"/>
        <end position="477"/>
    </location>
</feature>
<dbReference type="InterPro" id="IPR000490">
    <property type="entry name" value="Glyco_hydro_17"/>
</dbReference>
<evidence type="ECO:0000313" key="21">
    <source>
        <dbReference type="Proteomes" id="UP000623129"/>
    </source>
</evidence>
<evidence type="ECO:0000256" key="12">
    <source>
        <dbReference type="ARBA" id="ARBA00023180"/>
    </source>
</evidence>
<dbReference type="FunFam" id="3.20.20.80:FF:000008">
    <property type="entry name" value="Glucan endo-1,3-beta-glucosidase 5"/>
    <property type="match status" value="1"/>
</dbReference>
<dbReference type="GO" id="GO:0006952">
    <property type="term" value="P:defense response"/>
    <property type="evidence" value="ECO:0007669"/>
    <property type="project" value="UniProtKB-KW"/>
</dbReference>
<keyword evidence="13" id="KW-0449">Lipoprotein</keyword>
<keyword evidence="10 17" id="KW-0472">Membrane</keyword>
<organism evidence="20 21">
    <name type="scientific">Carex littledalei</name>
    <dbReference type="NCBI Taxonomy" id="544730"/>
    <lineage>
        <taxon>Eukaryota</taxon>
        <taxon>Viridiplantae</taxon>
        <taxon>Streptophyta</taxon>
        <taxon>Embryophyta</taxon>
        <taxon>Tracheophyta</taxon>
        <taxon>Spermatophyta</taxon>
        <taxon>Magnoliopsida</taxon>
        <taxon>Liliopsida</taxon>
        <taxon>Poales</taxon>
        <taxon>Cyperaceae</taxon>
        <taxon>Cyperoideae</taxon>
        <taxon>Cariceae</taxon>
        <taxon>Carex</taxon>
        <taxon>Carex subgen. Euthyceras</taxon>
    </lineage>
</organism>
<dbReference type="Pfam" id="PF00332">
    <property type="entry name" value="Glyco_hydro_17"/>
    <property type="match status" value="1"/>
</dbReference>
<evidence type="ECO:0000256" key="9">
    <source>
        <dbReference type="ARBA" id="ARBA00022821"/>
    </source>
</evidence>
<dbReference type="InterPro" id="IPR017853">
    <property type="entry name" value="GH"/>
</dbReference>
<accession>A0A833V515</accession>
<dbReference type="GO" id="GO:0005975">
    <property type="term" value="P:carbohydrate metabolic process"/>
    <property type="evidence" value="ECO:0007669"/>
    <property type="project" value="InterPro"/>
</dbReference>
<dbReference type="GO" id="GO:0042973">
    <property type="term" value="F:glucan endo-1,3-beta-D-glucosidase activity"/>
    <property type="evidence" value="ECO:0007669"/>
    <property type="project" value="UniProtKB-EC"/>
</dbReference>
<dbReference type="PROSITE" id="PS00587">
    <property type="entry name" value="GLYCOSYL_HYDROL_F17"/>
    <property type="match status" value="1"/>
</dbReference>
<evidence type="ECO:0000256" key="4">
    <source>
        <dbReference type="ARBA" id="ARBA00012780"/>
    </source>
</evidence>
<dbReference type="EC" id="3.2.1.39" evidence="4"/>
<evidence type="ECO:0000256" key="16">
    <source>
        <dbReference type="RuleBase" id="RU004336"/>
    </source>
</evidence>
<keyword evidence="12" id="KW-0325">Glycoprotein</keyword>
<dbReference type="PANTHER" id="PTHR32227">
    <property type="entry name" value="GLUCAN ENDO-1,3-BETA-GLUCOSIDASE BG1-RELATED-RELATED"/>
    <property type="match status" value="1"/>
</dbReference>
<keyword evidence="21" id="KW-1185">Reference proteome</keyword>
<gene>
    <name evidence="20" type="ORF">FCM35_KLT10522</name>
</gene>
<evidence type="ECO:0000256" key="17">
    <source>
        <dbReference type="SAM" id="Phobius"/>
    </source>
</evidence>
<dbReference type="InterPro" id="IPR012946">
    <property type="entry name" value="X8"/>
</dbReference>